<keyword evidence="4" id="KW-1185">Reference proteome</keyword>
<dbReference type="GO" id="GO:0010468">
    <property type="term" value="P:regulation of gene expression"/>
    <property type="evidence" value="ECO:0007669"/>
    <property type="project" value="UniProtKB-ARBA"/>
</dbReference>
<feature type="compositionally biased region" description="Polar residues" evidence="1">
    <location>
        <begin position="828"/>
        <end position="873"/>
    </location>
</feature>
<feature type="region of interest" description="Disordered" evidence="1">
    <location>
        <begin position="816"/>
        <end position="1044"/>
    </location>
</feature>
<evidence type="ECO:0000313" key="3">
    <source>
        <dbReference type="EMBL" id="RYP11095.1"/>
    </source>
</evidence>
<dbReference type="InterPro" id="IPR000286">
    <property type="entry name" value="HDACs"/>
</dbReference>
<organism evidence="3 4">
    <name type="scientific">Monosporascus ibericus</name>
    <dbReference type="NCBI Taxonomy" id="155417"/>
    <lineage>
        <taxon>Eukaryota</taxon>
        <taxon>Fungi</taxon>
        <taxon>Dikarya</taxon>
        <taxon>Ascomycota</taxon>
        <taxon>Pezizomycotina</taxon>
        <taxon>Sordariomycetes</taxon>
        <taxon>Xylariomycetidae</taxon>
        <taxon>Xylariales</taxon>
        <taxon>Xylariales incertae sedis</taxon>
        <taxon>Monosporascus</taxon>
    </lineage>
</organism>
<feature type="compositionally biased region" description="Basic and acidic residues" evidence="1">
    <location>
        <begin position="972"/>
        <end position="995"/>
    </location>
</feature>
<evidence type="ECO:0000259" key="2">
    <source>
        <dbReference type="Pfam" id="PF00850"/>
    </source>
</evidence>
<dbReference type="AlphaFoldDB" id="A0A4Q4TU96"/>
<feature type="compositionally biased region" description="Low complexity" evidence="1">
    <location>
        <begin position="898"/>
        <end position="932"/>
    </location>
</feature>
<dbReference type="GO" id="GO:0005634">
    <property type="term" value="C:nucleus"/>
    <property type="evidence" value="ECO:0007669"/>
    <property type="project" value="TreeGrafter"/>
</dbReference>
<feature type="region of interest" description="Disordered" evidence="1">
    <location>
        <begin position="635"/>
        <end position="662"/>
    </location>
</feature>
<dbReference type="InterPro" id="IPR037138">
    <property type="entry name" value="His_deacetylse_dom_sf"/>
</dbReference>
<feature type="compositionally biased region" description="Polar residues" evidence="1">
    <location>
        <begin position="61"/>
        <end position="94"/>
    </location>
</feature>
<dbReference type="EMBL" id="QJNU01000007">
    <property type="protein sequence ID" value="RYP11095.1"/>
    <property type="molecule type" value="Genomic_DNA"/>
</dbReference>
<evidence type="ECO:0000256" key="1">
    <source>
        <dbReference type="SAM" id="MobiDB-lite"/>
    </source>
</evidence>
<dbReference type="InterPro" id="IPR023801">
    <property type="entry name" value="His_deacetylse_dom"/>
</dbReference>
<dbReference type="STRING" id="155417.A0A4Q4TU96"/>
<feature type="compositionally biased region" description="Low complexity" evidence="1">
    <location>
        <begin position="1023"/>
        <end position="1044"/>
    </location>
</feature>
<feature type="region of interest" description="Disordered" evidence="1">
    <location>
        <begin position="1"/>
        <end position="119"/>
    </location>
</feature>
<dbReference type="Gene3D" id="3.40.800.20">
    <property type="entry name" value="Histone deacetylase domain"/>
    <property type="match status" value="1"/>
</dbReference>
<feature type="compositionally biased region" description="Basic and acidic residues" evidence="1">
    <location>
        <begin position="726"/>
        <end position="737"/>
    </location>
</feature>
<feature type="domain" description="Histone deacetylase" evidence="2">
    <location>
        <begin position="237"/>
        <end position="564"/>
    </location>
</feature>
<dbReference type="PRINTS" id="PR01270">
    <property type="entry name" value="HDASUPER"/>
</dbReference>
<sequence>MASPERRISSGLQSANRSPGDGELLQSMNGLSISSSHHARCSSASSKAGDLRPSTAARSPITRTSSINNDSRSRSATPNLMRKSSTTSLRSVAGTTRPPSRRTSTSNLRSSAGKPSNFPIIVEKPAPTVAAVANEYFKRELDTLHAGLSTRPTETVVILHDACYGHRFSRPRSSKGMLSTIVERPERIQASVLGVSTAYVRLGERHSEGNVPIHPNLDPTTLPSIPFLILKTERKLHLDASAVTNVHGTKWMEELKMMCESAEGKLATNGSELRRPGINRGSDAQPPQKLHEGDLYLCSESQSAFEGALGAVCEAVDIVFSPSPQKRAFVAVRPPGHHCSASHPSGFCWVNNVQVGIMHGVLTHGLTHAAIIDFDLHHGDGSQAIAWAHNKRGLAKNAAAWKKTSIGYFSLHDINSYPCEYGDEEKVKNASLCIDNAHGQNIWNVHLQEWKTEVEFWTLYQSKYSILLEKARNYLRLQAERFQASGQVPRAAIFLSAGFDASEWEGAGMQRHKVNVPTEFYARITRDVVKLAAEEGLGVDGRVISVLEGGYSDRALYSGILSHLGGLAGNEPIFTRDDVNGGLGHEMGNRMRSPSQKDSRRSTLSEVDSLPKFTGFPYDPSWWSASELDQLDAYTAPTPPRPIKIRDGPAPTYSSPTRASEAKLTEMAKVRRSLSGYNSSNGGRPMEIRAITPPPPDVPWPAAAHELSNLLIPSDRQISSYKHEELNPETNKVKERQSLSSINSEMGDVAASLPARSSTRMSLRERKPTRYTDPDSDVDTQTRRKTVGGALATDKVRTLNQPSNIKGGDLIRLQATARGKPAHARQLSRASSVISRPATASNTSPEPASAGLQSGSHPSMRASTSMGVRTKSNGDLYAKKTRPTAPGKREAPGAPNFPKATKTTTPKTDAALSQAVAGAPSPPASSNAATRPGQEPAVGPTSETTPPKPTADAGNDMDKITNGMKRIKIKFLTKEERESRKREAAEKAAAKEKAAAELQAEPTTPAPTVPSILTTPVSAGDQPSFAESSSPAASTPATTATAQTPDLFIPYQPEGPTPAAAPVLGPIRILDPNVGARPASASPSKPRPFEARRVANAGSPEKTRSYHGHGFTAKSPIPFAARPGSSGGATMAPKSSGIPRRESGGNSRW</sequence>
<reference evidence="3 4" key="1">
    <citation type="submission" date="2018-06" db="EMBL/GenBank/DDBJ databases">
        <title>Complete Genomes of Monosporascus.</title>
        <authorList>
            <person name="Robinson A.J."/>
            <person name="Natvig D.O."/>
        </authorList>
    </citation>
    <scope>NUCLEOTIDE SEQUENCE [LARGE SCALE GENOMIC DNA]</scope>
    <source>
        <strain evidence="3 4">CBS 110550</strain>
    </source>
</reference>
<feature type="region of interest" description="Disordered" evidence="1">
    <location>
        <begin position="584"/>
        <end position="610"/>
    </location>
</feature>
<dbReference type="OrthoDB" id="5232919at2759"/>
<dbReference type="FunFam" id="3.40.800.20:FF:000011">
    <property type="entry name" value="Histone deacetylase HOS3"/>
    <property type="match status" value="1"/>
</dbReference>
<accession>A0A4Q4TU96</accession>
<dbReference type="InterPro" id="IPR053244">
    <property type="entry name" value="HDAC_HD_type_1"/>
</dbReference>
<feature type="compositionally biased region" description="Low complexity" evidence="1">
    <location>
        <begin position="32"/>
        <end position="46"/>
    </location>
</feature>
<dbReference type="Proteomes" id="UP000293360">
    <property type="component" value="Unassembled WGS sequence"/>
</dbReference>
<comment type="caution">
    <text evidence="3">The sequence shown here is derived from an EMBL/GenBank/DDBJ whole genome shotgun (WGS) entry which is preliminary data.</text>
</comment>
<gene>
    <name evidence="3" type="ORF">DL764_000253</name>
</gene>
<evidence type="ECO:0000313" key="4">
    <source>
        <dbReference type="Proteomes" id="UP000293360"/>
    </source>
</evidence>
<feature type="region of interest" description="Disordered" evidence="1">
    <location>
        <begin position="726"/>
        <end position="792"/>
    </location>
</feature>
<feature type="region of interest" description="Disordered" evidence="1">
    <location>
        <begin position="1075"/>
        <end position="1149"/>
    </location>
</feature>
<feature type="compositionally biased region" description="Basic and acidic residues" evidence="1">
    <location>
        <begin position="762"/>
        <end position="773"/>
    </location>
</feature>
<dbReference type="Pfam" id="PF00850">
    <property type="entry name" value="Hist_deacetyl"/>
    <property type="match status" value="1"/>
</dbReference>
<dbReference type="CDD" id="cd09998">
    <property type="entry name" value="HDAC_Hos3"/>
    <property type="match status" value="1"/>
</dbReference>
<feature type="compositionally biased region" description="Low complexity" evidence="1">
    <location>
        <begin position="95"/>
        <end position="111"/>
    </location>
</feature>
<dbReference type="SUPFAM" id="SSF52768">
    <property type="entry name" value="Arginase/deacetylase"/>
    <property type="match status" value="1"/>
</dbReference>
<dbReference type="InterPro" id="IPR023696">
    <property type="entry name" value="Ureohydrolase_dom_sf"/>
</dbReference>
<name>A0A4Q4TU96_9PEZI</name>
<protein>
    <recommendedName>
        <fullName evidence="2">Histone deacetylase domain-containing protein</fullName>
    </recommendedName>
</protein>
<proteinExistence type="predicted"/>
<dbReference type="PANTHER" id="PTHR47558:SF1">
    <property type="entry name" value="HISTONE DEACETYLASE HOS3"/>
    <property type="match status" value="1"/>
</dbReference>
<dbReference type="PANTHER" id="PTHR47558">
    <property type="entry name" value="HISTONE DEACETYLASE HOS3"/>
    <property type="match status" value="1"/>
</dbReference>
<dbReference type="GO" id="GO:0004407">
    <property type="term" value="F:histone deacetylase activity"/>
    <property type="evidence" value="ECO:0007669"/>
    <property type="project" value="TreeGrafter"/>
</dbReference>